<organism evidence="1 2">
    <name type="scientific">Macrostomum lignano</name>
    <dbReference type="NCBI Taxonomy" id="282301"/>
    <lineage>
        <taxon>Eukaryota</taxon>
        <taxon>Metazoa</taxon>
        <taxon>Spiralia</taxon>
        <taxon>Lophotrochozoa</taxon>
        <taxon>Platyhelminthes</taxon>
        <taxon>Rhabditophora</taxon>
        <taxon>Macrostomorpha</taxon>
        <taxon>Macrostomida</taxon>
        <taxon>Macrostomidae</taxon>
        <taxon>Macrostomum</taxon>
    </lineage>
</organism>
<dbReference type="Proteomes" id="UP000215902">
    <property type="component" value="Unassembled WGS sequence"/>
</dbReference>
<dbReference type="AlphaFoldDB" id="A0A267FLF2"/>
<dbReference type="InterPro" id="IPR011042">
    <property type="entry name" value="6-blade_b-propeller_TolB-like"/>
</dbReference>
<accession>A0A267FLF2</accession>
<gene>
    <name evidence="1" type="ORF">BOX15_Mlig005084g3</name>
</gene>
<evidence type="ECO:0000313" key="2">
    <source>
        <dbReference type="Proteomes" id="UP000215902"/>
    </source>
</evidence>
<protein>
    <submittedName>
        <fullName evidence="1">Uncharacterized protein</fullName>
    </submittedName>
</protein>
<dbReference type="EMBL" id="NIVC01000989">
    <property type="protein sequence ID" value="PAA73869.1"/>
    <property type="molecule type" value="Genomic_DNA"/>
</dbReference>
<feature type="non-terminal residue" evidence="1">
    <location>
        <position position="1"/>
    </location>
</feature>
<proteinExistence type="predicted"/>
<keyword evidence="2" id="KW-1185">Reference proteome</keyword>
<evidence type="ECO:0000313" key="1">
    <source>
        <dbReference type="EMBL" id="PAA73869.1"/>
    </source>
</evidence>
<sequence>IFSSNSMSEPTTSCFIKGCTDPVSGSGARIRQPLCERHLEQDRHRVRELHKNLHTKMKPLLKLQKEFRMQQQALSVELQETEELFESAVDSLMKWKAAVTKRLTERHDSVLQNLQQLSALQEYEREVTEAEKDNDFNKMFEISNALDIKSEELQTTCGPASNEDSERGTVRTVGDVSGCVRDLQLLIDRHLSDVMQLCESADPLSEDQPICGFQSEIKDLPGSPFYVTSCSNTQDFYVDSQSKVVNDPTDRELPQPCLFVSFHPNDKINHLLACSVDGLVKAQLQLDIDVSKTVVGLCCDSKRQSLFVAQFDAVKVTDLSGFVAQVFNSSSLGQPVNFFALTCSSDKIFALSKGNPEWSVLCIDKDSGQLQTKISLIGASPSGKYVEGMSVIDNTLLLADYAGGKLYKVCIASGQLITTYSTKRSPLEKFRGTVGVAVHPSGLLFVSERSGHVVRLMQSDGTVLQTVAVEGQAGICGRKLDNPLGLTIIEGSPKLLVVCQNLKSISLYTFTV</sequence>
<dbReference type="SUPFAM" id="SSF101898">
    <property type="entry name" value="NHL repeat"/>
    <property type="match status" value="1"/>
</dbReference>
<reference evidence="1 2" key="1">
    <citation type="submission" date="2017-06" db="EMBL/GenBank/DDBJ databases">
        <title>A platform for efficient transgenesis in Macrostomum lignano, a flatworm model organism for stem cell research.</title>
        <authorList>
            <person name="Berezikov E."/>
        </authorList>
    </citation>
    <scope>NUCLEOTIDE SEQUENCE [LARGE SCALE GENOMIC DNA]</scope>
    <source>
        <strain evidence="1">DV1</strain>
        <tissue evidence="1">Whole organism</tissue>
    </source>
</reference>
<name>A0A267FLF2_9PLAT</name>
<dbReference type="Gene3D" id="2.120.10.30">
    <property type="entry name" value="TolB, C-terminal domain"/>
    <property type="match status" value="1"/>
</dbReference>
<comment type="caution">
    <text evidence="1">The sequence shown here is derived from an EMBL/GenBank/DDBJ whole genome shotgun (WGS) entry which is preliminary data.</text>
</comment>